<dbReference type="OrthoDB" id="6509908at2759"/>
<keyword evidence="8" id="KW-1185">Reference proteome</keyword>
<dbReference type="CDD" id="cd00067">
    <property type="entry name" value="GAL4"/>
    <property type="match status" value="1"/>
</dbReference>
<evidence type="ECO:0000256" key="1">
    <source>
        <dbReference type="ARBA" id="ARBA00022723"/>
    </source>
</evidence>
<feature type="domain" description="Zn(2)-C6 fungal-type" evidence="6">
    <location>
        <begin position="20"/>
        <end position="51"/>
    </location>
</feature>
<gene>
    <name evidence="7" type="ORF">Micbo1qcDRAFT_201609</name>
</gene>
<feature type="region of interest" description="Disordered" evidence="5">
    <location>
        <begin position="51"/>
        <end position="79"/>
    </location>
</feature>
<dbReference type="InterPro" id="IPR007219">
    <property type="entry name" value="XnlR_reg_dom"/>
</dbReference>
<dbReference type="CDD" id="cd12148">
    <property type="entry name" value="fungal_TF_MHR"/>
    <property type="match status" value="1"/>
</dbReference>
<dbReference type="GO" id="GO:0003677">
    <property type="term" value="F:DNA binding"/>
    <property type="evidence" value="ECO:0007669"/>
    <property type="project" value="InterPro"/>
</dbReference>
<feature type="compositionally biased region" description="Low complexity" evidence="5">
    <location>
        <begin position="180"/>
        <end position="192"/>
    </location>
</feature>
<dbReference type="SUPFAM" id="SSF57701">
    <property type="entry name" value="Zn2/Cys6 DNA-binding domain"/>
    <property type="match status" value="1"/>
</dbReference>
<dbReference type="AlphaFoldDB" id="A0A136J8Z6"/>
<evidence type="ECO:0000256" key="5">
    <source>
        <dbReference type="SAM" id="MobiDB-lite"/>
    </source>
</evidence>
<evidence type="ECO:0000256" key="2">
    <source>
        <dbReference type="ARBA" id="ARBA00023015"/>
    </source>
</evidence>
<reference evidence="8" key="1">
    <citation type="submission" date="2016-02" db="EMBL/GenBank/DDBJ databases">
        <title>Draft genome sequence of Microdochium bolleyi, a fungal endophyte of beachgrass.</title>
        <authorList>
            <consortium name="DOE Joint Genome Institute"/>
            <person name="David A.S."/>
            <person name="May G."/>
            <person name="Haridas S."/>
            <person name="Lim J."/>
            <person name="Wang M."/>
            <person name="Labutti K."/>
            <person name="Lipzen A."/>
            <person name="Barry K."/>
            <person name="Grigoriev I.V."/>
        </authorList>
    </citation>
    <scope>NUCLEOTIDE SEQUENCE [LARGE SCALE GENOMIC DNA]</scope>
    <source>
        <strain evidence="8">J235TASD1</strain>
    </source>
</reference>
<dbReference type="InterPro" id="IPR001138">
    <property type="entry name" value="Zn2Cys6_DnaBD"/>
</dbReference>
<evidence type="ECO:0000259" key="6">
    <source>
        <dbReference type="PROSITE" id="PS50048"/>
    </source>
</evidence>
<feature type="region of interest" description="Disordered" evidence="5">
    <location>
        <begin position="97"/>
        <end position="118"/>
    </location>
</feature>
<dbReference type="PROSITE" id="PS00463">
    <property type="entry name" value="ZN2_CY6_FUNGAL_1"/>
    <property type="match status" value="1"/>
</dbReference>
<dbReference type="Proteomes" id="UP000070501">
    <property type="component" value="Unassembled WGS sequence"/>
</dbReference>
<feature type="compositionally biased region" description="Low complexity" evidence="5">
    <location>
        <begin position="131"/>
        <end position="152"/>
    </location>
</feature>
<proteinExistence type="predicted"/>
<evidence type="ECO:0000313" key="7">
    <source>
        <dbReference type="EMBL" id="KXJ93641.1"/>
    </source>
</evidence>
<evidence type="ECO:0000256" key="4">
    <source>
        <dbReference type="ARBA" id="ARBA00023242"/>
    </source>
</evidence>
<dbReference type="PANTHER" id="PTHR47840">
    <property type="entry name" value="ZN(II)2CYS6 TRANSCRIPTION FACTOR (EUROFUNG)-RELATED"/>
    <property type="match status" value="1"/>
</dbReference>
<protein>
    <recommendedName>
        <fullName evidence="6">Zn(2)-C6 fungal-type domain-containing protein</fullName>
    </recommendedName>
</protein>
<keyword evidence="1" id="KW-0479">Metal-binding</keyword>
<name>A0A136J8Z6_9PEZI</name>
<dbReference type="GO" id="GO:0006351">
    <property type="term" value="P:DNA-templated transcription"/>
    <property type="evidence" value="ECO:0007669"/>
    <property type="project" value="InterPro"/>
</dbReference>
<dbReference type="SMART" id="SM00066">
    <property type="entry name" value="GAL4"/>
    <property type="match status" value="1"/>
</dbReference>
<dbReference type="Pfam" id="PF04082">
    <property type="entry name" value="Fungal_trans"/>
    <property type="match status" value="1"/>
</dbReference>
<organism evidence="7 8">
    <name type="scientific">Microdochium bolleyi</name>
    <dbReference type="NCBI Taxonomy" id="196109"/>
    <lineage>
        <taxon>Eukaryota</taxon>
        <taxon>Fungi</taxon>
        <taxon>Dikarya</taxon>
        <taxon>Ascomycota</taxon>
        <taxon>Pezizomycotina</taxon>
        <taxon>Sordariomycetes</taxon>
        <taxon>Xylariomycetidae</taxon>
        <taxon>Xylariales</taxon>
        <taxon>Microdochiaceae</taxon>
        <taxon>Microdochium</taxon>
    </lineage>
</organism>
<dbReference type="GO" id="GO:0008270">
    <property type="term" value="F:zinc ion binding"/>
    <property type="evidence" value="ECO:0007669"/>
    <property type="project" value="InterPro"/>
</dbReference>
<dbReference type="InParanoid" id="A0A136J8Z6"/>
<sequence>MTTQQLPPGRPKPMRLGTKSCLECRRRKVRCIVAPDATRCRQCILHKIRCVPQGPRPSGQAGEQDEAGRPPRQPSLPLSEFPRLKAVLDNISVSHSIGSGSDSVGSGPSPPGDSAQSSRWLASALESLLSDESDKTPSSYHHSPSVPTTTTSNNDTFPDDHAFAAAPLLHYLRNTLITPSPSGHSDSSSADGETGGSSPGRGLARQKVWLSLIPARHTLQAIFETTQPFWSVWPLPSHFPHTVAQACAFVGDQELHGCTDGGAAKRLAWLALCISQLPWDFQACHAASFADLRPAELAVKLLDISKELATASLEHGSAGRNTSLDSLEALAMQYKCLLNQGRPRQGWKCARLAIDNALLMGLHRSQVPDSQSNRGQQIWTALWRADRQMALFLGVPYSVPAQFRGFDRDACKHDHRYDSKEDEIFELATSICEKIVERDHAGPQSAYSRTARIMEDMDEMHNLIPKEWWLSMTPSPVVAAADTLGGPLGQLFWQSAILFFYHYINHLLHLPYVLTGNQDPRHHYNRDVALASAEGMLLAFVRLPTCNGLPVVCDWLDFAAFSGAIVLVADLLSGQQQQQQQQERSRAWRLPSEEERLWALVADCAKVMRRKSGMLNCVVSGQSADLLERLHAARHGVYSGPTEYETVIPYFGRVRIRCPQASSESLPVQRQQQYQQQWEHEYPRRPGNIEQYNIDVYFTPDDVC</sequence>
<dbReference type="PANTHER" id="PTHR47840:SF1">
    <property type="entry name" value="ZN(II)2CYS6 TRANSCRIPTION FACTOR (EUROFUNG)"/>
    <property type="match status" value="1"/>
</dbReference>
<dbReference type="STRING" id="196109.A0A136J8Z6"/>
<dbReference type="InterPro" id="IPR036864">
    <property type="entry name" value="Zn2-C6_fun-type_DNA-bd_sf"/>
</dbReference>
<dbReference type="EMBL" id="KQ964247">
    <property type="protein sequence ID" value="KXJ93641.1"/>
    <property type="molecule type" value="Genomic_DNA"/>
</dbReference>
<evidence type="ECO:0000256" key="3">
    <source>
        <dbReference type="ARBA" id="ARBA00023163"/>
    </source>
</evidence>
<dbReference type="PROSITE" id="PS50048">
    <property type="entry name" value="ZN2_CY6_FUNGAL_2"/>
    <property type="match status" value="1"/>
</dbReference>
<evidence type="ECO:0000313" key="8">
    <source>
        <dbReference type="Proteomes" id="UP000070501"/>
    </source>
</evidence>
<keyword evidence="2" id="KW-0805">Transcription regulation</keyword>
<dbReference type="GO" id="GO:0000981">
    <property type="term" value="F:DNA-binding transcription factor activity, RNA polymerase II-specific"/>
    <property type="evidence" value="ECO:0007669"/>
    <property type="project" value="InterPro"/>
</dbReference>
<feature type="region of interest" description="Disordered" evidence="5">
    <location>
        <begin position="131"/>
        <end position="159"/>
    </location>
</feature>
<dbReference type="Gene3D" id="4.10.240.10">
    <property type="entry name" value="Zn(2)-C6 fungal-type DNA-binding domain"/>
    <property type="match status" value="1"/>
</dbReference>
<accession>A0A136J8Z6</accession>
<feature type="region of interest" description="Disordered" evidence="5">
    <location>
        <begin position="180"/>
        <end position="200"/>
    </location>
</feature>
<keyword evidence="3" id="KW-0804">Transcription</keyword>
<keyword evidence="4" id="KW-0539">Nucleus</keyword>